<evidence type="ECO:0000256" key="1">
    <source>
        <dbReference type="SAM" id="MobiDB-lite"/>
    </source>
</evidence>
<evidence type="ECO:0000313" key="3">
    <source>
        <dbReference type="EMBL" id="KDQ30409.1"/>
    </source>
</evidence>
<dbReference type="Pfam" id="PF00730">
    <property type="entry name" value="HhH-GPD"/>
    <property type="match status" value="1"/>
</dbReference>
<dbReference type="InParanoid" id="A0A067NR76"/>
<evidence type="ECO:0000259" key="2">
    <source>
        <dbReference type="SMART" id="SM00478"/>
    </source>
</evidence>
<dbReference type="AlphaFoldDB" id="A0A067NR76"/>
<dbReference type="HOGENOM" id="CLU_012862_9_1_1"/>
<dbReference type="CDD" id="cd00056">
    <property type="entry name" value="ENDO3c"/>
    <property type="match status" value="1"/>
</dbReference>
<dbReference type="STRING" id="1137138.A0A067NR76"/>
<dbReference type="PANTHER" id="PTHR47203">
    <property type="match status" value="1"/>
</dbReference>
<gene>
    <name evidence="3" type="ORF">PLEOSDRAFT_1081878</name>
</gene>
<dbReference type="Gene3D" id="1.10.1670.10">
    <property type="entry name" value="Helix-hairpin-Helix base-excision DNA repair enzymes (C-terminal)"/>
    <property type="match status" value="1"/>
</dbReference>
<protein>
    <recommendedName>
        <fullName evidence="2">HhH-GPD domain-containing protein</fullName>
    </recommendedName>
</protein>
<dbReference type="Proteomes" id="UP000027073">
    <property type="component" value="Unassembled WGS sequence"/>
</dbReference>
<name>A0A067NR76_PLEO1</name>
<dbReference type="SMART" id="SM00478">
    <property type="entry name" value="ENDO3c"/>
    <property type="match status" value="1"/>
</dbReference>
<dbReference type="EMBL" id="KL198006">
    <property type="protein sequence ID" value="KDQ30409.1"/>
    <property type="molecule type" value="Genomic_DNA"/>
</dbReference>
<sequence>MKRPHSPSPELTDTLEPPESPRKSKKLKELDAYSSTSPFPDFAHPTPSEARQVFDVLADAHNGRDLIRKAPSPTASSNSAKSCGHSHNVIDALIGTILSQNTSGKNSSTAKRSLDTTFGRNNFAAIADAPKADVVEAIRMGGMANKKAATIQKLLQDIKAKRGEYSLQYLAEMVDGKPRYSDPEVMRDLVSFDGVGPKTASCVLLFCLGRDSFAVDTHVYRLSKLLGWVPPKANRVLAQAHLDLKIPDELKYGLHVLMIRHGRACKGCNASKDGQQGGCILKAYLRDRNVKVEPKSEGNL</sequence>
<feature type="region of interest" description="Disordered" evidence="1">
    <location>
        <begin position="1"/>
        <end position="47"/>
    </location>
</feature>
<proteinExistence type="predicted"/>
<dbReference type="Gene3D" id="1.10.340.30">
    <property type="entry name" value="Hypothetical protein, domain 2"/>
    <property type="match status" value="1"/>
</dbReference>
<dbReference type="OrthoDB" id="5607at2759"/>
<evidence type="ECO:0000313" key="4">
    <source>
        <dbReference type="Proteomes" id="UP000027073"/>
    </source>
</evidence>
<dbReference type="VEuPathDB" id="FungiDB:PLEOSDRAFT_1081878"/>
<dbReference type="PANTHER" id="PTHR47203:SF1">
    <property type="entry name" value="HYPOTHETICAL BASE EXCISION DNA REPAIR PROTEIN (EUROFUNG)"/>
    <property type="match status" value="1"/>
</dbReference>
<organism evidence="3 4">
    <name type="scientific">Pleurotus ostreatus (strain PC15)</name>
    <name type="common">Oyster mushroom</name>
    <dbReference type="NCBI Taxonomy" id="1137138"/>
    <lineage>
        <taxon>Eukaryota</taxon>
        <taxon>Fungi</taxon>
        <taxon>Dikarya</taxon>
        <taxon>Basidiomycota</taxon>
        <taxon>Agaricomycotina</taxon>
        <taxon>Agaricomycetes</taxon>
        <taxon>Agaricomycetidae</taxon>
        <taxon>Agaricales</taxon>
        <taxon>Pleurotineae</taxon>
        <taxon>Pleurotaceae</taxon>
        <taxon>Pleurotus</taxon>
    </lineage>
</organism>
<reference evidence="4" key="1">
    <citation type="journal article" date="2014" name="Proc. Natl. Acad. Sci. U.S.A.">
        <title>Extensive sampling of basidiomycete genomes demonstrates inadequacy of the white-rot/brown-rot paradigm for wood decay fungi.</title>
        <authorList>
            <person name="Riley R."/>
            <person name="Salamov A.A."/>
            <person name="Brown D.W."/>
            <person name="Nagy L.G."/>
            <person name="Floudas D."/>
            <person name="Held B.W."/>
            <person name="Levasseur A."/>
            <person name="Lombard V."/>
            <person name="Morin E."/>
            <person name="Otillar R."/>
            <person name="Lindquist E.A."/>
            <person name="Sun H."/>
            <person name="LaButti K.M."/>
            <person name="Schmutz J."/>
            <person name="Jabbour D."/>
            <person name="Luo H."/>
            <person name="Baker S.E."/>
            <person name="Pisabarro A.G."/>
            <person name="Walton J.D."/>
            <person name="Blanchette R.A."/>
            <person name="Henrissat B."/>
            <person name="Martin F."/>
            <person name="Cullen D."/>
            <person name="Hibbett D.S."/>
            <person name="Grigoriev I.V."/>
        </authorList>
    </citation>
    <scope>NUCLEOTIDE SEQUENCE [LARGE SCALE GENOMIC DNA]</scope>
    <source>
        <strain evidence="4">PC15</strain>
    </source>
</reference>
<dbReference type="InterPro" id="IPR011257">
    <property type="entry name" value="DNA_glycosylase"/>
</dbReference>
<dbReference type="InterPro" id="IPR023170">
    <property type="entry name" value="HhH_base_excis_C"/>
</dbReference>
<feature type="domain" description="HhH-GPD" evidence="2">
    <location>
        <begin position="98"/>
        <end position="264"/>
    </location>
</feature>
<dbReference type="InterPro" id="IPR003265">
    <property type="entry name" value="HhH-GPD_domain"/>
</dbReference>
<dbReference type="GO" id="GO:0000702">
    <property type="term" value="F:oxidized base lesion DNA N-glycosylase activity"/>
    <property type="evidence" value="ECO:0007669"/>
    <property type="project" value="UniProtKB-ARBA"/>
</dbReference>
<feature type="compositionally biased region" description="Basic and acidic residues" evidence="1">
    <location>
        <begin position="19"/>
        <end position="31"/>
    </location>
</feature>
<dbReference type="SUPFAM" id="SSF48150">
    <property type="entry name" value="DNA-glycosylase"/>
    <property type="match status" value="1"/>
</dbReference>
<accession>A0A067NR76</accession>
<dbReference type="GO" id="GO:0006285">
    <property type="term" value="P:base-excision repair, AP site formation"/>
    <property type="evidence" value="ECO:0007669"/>
    <property type="project" value="UniProtKB-ARBA"/>
</dbReference>